<protein>
    <recommendedName>
        <fullName evidence="4">Secreted protein</fullName>
    </recommendedName>
</protein>
<dbReference type="Proteomes" id="UP000315783">
    <property type="component" value="Unassembled WGS sequence"/>
</dbReference>
<dbReference type="AlphaFoldDB" id="A0A545VFZ8"/>
<evidence type="ECO:0000256" key="1">
    <source>
        <dbReference type="SAM" id="SignalP"/>
    </source>
</evidence>
<evidence type="ECO:0000313" key="2">
    <source>
        <dbReference type="EMBL" id="TQW00646.1"/>
    </source>
</evidence>
<dbReference type="EMBL" id="SPUK01000001">
    <property type="protein sequence ID" value="TQW00646.1"/>
    <property type="molecule type" value="Genomic_DNA"/>
</dbReference>
<proteinExistence type="predicted"/>
<feature type="chain" id="PRO_5022176095" description="Secreted protein" evidence="1">
    <location>
        <begin position="26"/>
        <end position="78"/>
    </location>
</feature>
<reference evidence="2 3" key="1">
    <citation type="journal article" date="2019" name="Appl. Microbiol. Biotechnol.">
        <title>Genome sequence of Isaria javanica and comparative genome analysis insights into family S53 peptidase evolution in fungal entomopathogens.</title>
        <authorList>
            <person name="Lin R."/>
            <person name="Zhang X."/>
            <person name="Xin B."/>
            <person name="Zou M."/>
            <person name="Gao Y."/>
            <person name="Qin F."/>
            <person name="Hu Q."/>
            <person name="Xie B."/>
            <person name="Cheng X."/>
        </authorList>
    </citation>
    <scope>NUCLEOTIDE SEQUENCE [LARGE SCALE GENOMIC DNA]</scope>
    <source>
        <strain evidence="2 3">IJ1G</strain>
    </source>
</reference>
<keyword evidence="3" id="KW-1185">Reference proteome</keyword>
<evidence type="ECO:0000313" key="3">
    <source>
        <dbReference type="Proteomes" id="UP000315783"/>
    </source>
</evidence>
<gene>
    <name evidence="2" type="ORF">IF1G_00577</name>
</gene>
<name>A0A545VFZ8_9HYPO</name>
<accession>A0A545VFZ8</accession>
<sequence>MQNETFFSFNVPVRVLLLLFSFVETTSHHDRVNIAHGCVARSLGQPGRKSASGAVYGMNHRESCSMRFDGAITAWQLC</sequence>
<evidence type="ECO:0008006" key="4">
    <source>
        <dbReference type="Google" id="ProtNLM"/>
    </source>
</evidence>
<feature type="signal peptide" evidence="1">
    <location>
        <begin position="1"/>
        <end position="25"/>
    </location>
</feature>
<comment type="caution">
    <text evidence="2">The sequence shown here is derived from an EMBL/GenBank/DDBJ whole genome shotgun (WGS) entry which is preliminary data.</text>
</comment>
<organism evidence="2 3">
    <name type="scientific">Cordyceps javanica</name>
    <dbReference type="NCBI Taxonomy" id="43265"/>
    <lineage>
        <taxon>Eukaryota</taxon>
        <taxon>Fungi</taxon>
        <taxon>Dikarya</taxon>
        <taxon>Ascomycota</taxon>
        <taxon>Pezizomycotina</taxon>
        <taxon>Sordariomycetes</taxon>
        <taxon>Hypocreomycetidae</taxon>
        <taxon>Hypocreales</taxon>
        <taxon>Cordycipitaceae</taxon>
        <taxon>Cordyceps</taxon>
    </lineage>
</organism>
<keyword evidence="1" id="KW-0732">Signal</keyword>